<organism evidence="8 9">
    <name type="scientific">Nocardia vinacea</name>
    <dbReference type="NCBI Taxonomy" id="96468"/>
    <lineage>
        <taxon>Bacteria</taxon>
        <taxon>Bacillati</taxon>
        <taxon>Actinomycetota</taxon>
        <taxon>Actinomycetes</taxon>
        <taxon>Mycobacteriales</taxon>
        <taxon>Nocardiaceae</taxon>
        <taxon>Nocardia</taxon>
    </lineage>
</organism>
<evidence type="ECO:0000259" key="7">
    <source>
        <dbReference type="PROSITE" id="PS50156"/>
    </source>
</evidence>
<protein>
    <submittedName>
        <fullName evidence="8">MMPL family transporter</fullName>
    </submittedName>
</protein>
<dbReference type="RefSeq" id="WP_329413272.1">
    <property type="nucleotide sequence ID" value="NZ_CP109441.1"/>
</dbReference>
<evidence type="ECO:0000256" key="6">
    <source>
        <dbReference type="SAM" id="Phobius"/>
    </source>
</evidence>
<dbReference type="SUPFAM" id="SSF82866">
    <property type="entry name" value="Multidrug efflux transporter AcrB transmembrane domain"/>
    <property type="match status" value="2"/>
</dbReference>
<dbReference type="Gene3D" id="1.20.1640.10">
    <property type="entry name" value="Multidrug efflux transporter AcrB transmembrane domain"/>
    <property type="match status" value="2"/>
</dbReference>
<evidence type="ECO:0000313" key="9">
    <source>
        <dbReference type="Proteomes" id="UP001432062"/>
    </source>
</evidence>
<dbReference type="PANTHER" id="PTHR33406">
    <property type="entry name" value="MEMBRANE PROTEIN MJ1562-RELATED"/>
    <property type="match status" value="1"/>
</dbReference>
<dbReference type="InterPro" id="IPR000731">
    <property type="entry name" value="SSD"/>
</dbReference>
<accession>A0ABZ1YZX3</accession>
<feature type="transmembrane region" description="Helical" evidence="6">
    <location>
        <begin position="672"/>
        <end position="692"/>
    </location>
</feature>
<evidence type="ECO:0000256" key="5">
    <source>
        <dbReference type="ARBA" id="ARBA00023136"/>
    </source>
</evidence>
<keyword evidence="5 6" id="KW-0472">Membrane</keyword>
<dbReference type="PANTHER" id="PTHR33406:SF13">
    <property type="entry name" value="MEMBRANE PROTEIN YDFJ"/>
    <property type="match status" value="1"/>
</dbReference>
<feature type="transmembrane region" description="Helical" evidence="6">
    <location>
        <begin position="330"/>
        <end position="356"/>
    </location>
</feature>
<reference evidence="8" key="1">
    <citation type="submission" date="2022-10" db="EMBL/GenBank/DDBJ databases">
        <title>The complete genomes of actinobacterial strains from the NBC collection.</title>
        <authorList>
            <person name="Joergensen T.S."/>
            <person name="Alvarez Arevalo M."/>
            <person name="Sterndorff E.B."/>
            <person name="Faurdal D."/>
            <person name="Vuksanovic O."/>
            <person name="Mourched A.-S."/>
            <person name="Charusanti P."/>
            <person name="Shaw S."/>
            <person name="Blin K."/>
            <person name="Weber T."/>
        </authorList>
    </citation>
    <scope>NUCLEOTIDE SEQUENCE</scope>
    <source>
        <strain evidence="8">NBC_01482</strain>
    </source>
</reference>
<evidence type="ECO:0000313" key="8">
    <source>
        <dbReference type="EMBL" id="WUV48852.1"/>
    </source>
</evidence>
<comment type="subcellular location">
    <subcellularLocation>
        <location evidence="1">Cell membrane</location>
        <topology evidence="1">Multi-pass membrane protein</topology>
    </subcellularLocation>
</comment>
<keyword evidence="2" id="KW-1003">Cell membrane</keyword>
<feature type="transmembrane region" description="Helical" evidence="6">
    <location>
        <begin position="33"/>
        <end position="52"/>
    </location>
</feature>
<evidence type="ECO:0000256" key="2">
    <source>
        <dbReference type="ARBA" id="ARBA00022475"/>
    </source>
</evidence>
<keyword evidence="9" id="KW-1185">Reference proteome</keyword>
<feature type="transmembrane region" description="Helical" evidence="6">
    <location>
        <begin position="206"/>
        <end position="239"/>
    </location>
</feature>
<feature type="transmembrane region" description="Helical" evidence="6">
    <location>
        <begin position="552"/>
        <end position="571"/>
    </location>
</feature>
<name>A0ABZ1YZX3_9NOCA</name>
<gene>
    <name evidence="8" type="ORF">OG563_12050</name>
</gene>
<feature type="transmembrane region" description="Helical" evidence="6">
    <location>
        <begin position="305"/>
        <end position="324"/>
    </location>
</feature>
<keyword evidence="4 6" id="KW-1133">Transmembrane helix</keyword>
<evidence type="ECO:0000256" key="3">
    <source>
        <dbReference type="ARBA" id="ARBA00022692"/>
    </source>
</evidence>
<evidence type="ECO:0000256" key="4">
    <source>
        <dbReference type="ARBA" id="ARBA00022989"/>
    </source>
</evidence>
<feature type="transmembrane region" description="Helical" evidence="6">
    <location>
        <begin position="583"/>
        <end position="603"/>
    </location>
</feature>
<dbReference type="InterPro" id="IPR050545">
    <property type="entry name" value="Mycobact_MmpL"/>
</dbReference>
<keyword evidence="3 6" id="KW-0812">Transmembrane</keyword>
<feature type="transmembrane region" description="Helical" evidence="6">
    <location>
        <begin position="399"/>
        <end position="421"/>
    </location>
</feature>
<dbReference type="Proteomes" id="UP001432062">
    <property type="component" value="Chromosome"/>
</dbReference>
<feature type="transmembrane region" description="Helical" evidence="6">
    <location>
        <begin position="251"/>
        <end position="272"/>
    </location>
</feature>
<feature type="domain" description="SSD" evidence="7">
    <location>
        <begin position="221"/>
        <end position="355"/>
    </location>
</feature>
<dbReference type="PROSITE" id="PS50156">
    <property type="entry name" value="SSD"/>
    <property type="match status" value="1"/>
</dbReference>
<dbReference type="EMBL" id="CP109441">
    <property type="protein sequence ID" value="WUV48852.1"/>
    <property type="molecule type" value="Genomic_DNA"/>
</dbReference>
<feature type="transmembrane region" description="Helical" evidence="6">
    <location>
        <begin position="615"/>
        <end position="635"/>
    </location>
</feature>
<feature type="transmembrane region" description="Helical" evidence="6">
    <location>
        <begin position="698"/>
        <end position="721"/>
    </location>
</feature>
<dbReference type="InterPro" id="IPR004869">
    <property type="entry name" value="MMPL_dom"/>
</dbReference>
<evidence type="ECO:0000256" key="1">
    <source>
        <dbReference type="ARBA" id="ARBA00004651"/>
    </source>
</evidence>
<proteinExistence type="predicted"/>
<dbReference type="Pfam" id="PF03176">
    <property type="entry name" value="MMPL"/>
    <property type="match status" value="2"/>
</dbReference>
<sequence length="761" mass="79566">MTQQTIETGRQQAGREQGIGYRWGVAMAQHRRIVVAVWLVLIAACAVAYPQLNGRLEAMEFHADKAESTRITELLAAHYPDLGAEQLALVFDSEQRTVDDPAYRAIVERAVADLRGVPGVRVAVGPFQGDQTSQISASRHAALAVVGIDGTIPERAELAGELQERTGQFAGDGVTVGLTGFSPVLRDLMEIEVADSGRAEALGLPVAFVLLILALGTVVAALVPVVVALSGLLLAFGGLFLLSHVMATSSLLLAVATMIGTGIGLDYAMFVVSRFREELGKPGGSSAAGVAHACGIAIATAGKTIVASGFIVMISLCSLVVVRAPVFRGIAVGVVIAVVAALMVALTLLPAVLAMLGSRVNRGALPARWQPLETRPGSDADPASGRWARWSRIVMARPVVFGIAATLVLLVAAAPLTGIRYGMDMGTAAMGDTASGKASKVASENFAPGLLAPITIVVTGSGDTPLNATAAGEVQNFLTALRSDERVEQVLPIQRDGRIFAMVVAKSAFDSSEADQLVREIRDRATALPGDVLVGGATAEFADMSDEITGKLPLVVALVLCCSFVFLIAAFRSIALPIKAIVMNLLATGAALGITVAVFQWGVGESLLGFHSTGFIQVFLPTMVFAILFGLSMDYEVFLIRRIKEFWENSARAAADNEYAVAAGLQHTARPISAAAAIMVVIFGSFLTASVLELKQVGLALAVAVAIDAALVRLVLVPALMKLFGTWNWWLPGSGTPVRVGVSVRTHATAQAGSDPDVRAP</sequence>